<dbReference type="Gene3D" id="1.10.1740.10">
    <property type="match status" value="1"/>
</dbReference>
<name>A0A517XPT7_9BACT</name>
<evidence type="ECO:0000313" key="7">
    <source>
        <dbReference type="EMBL" id="QDU19531.1"/>
    </source>
</evidence>
<feature type="domain" description="RNA polymerase sigma factor 70 region 4 type 2" evidence="6">
    <location>
        <begin position="146"/>
        <end position="194"/>
    </location>
</feature>
<organism evidence="7 8">
    <name type="scientific">Urbifossiella limnaea</name>
    <dbReference type="NCBI Taxonomy" id="2528023"/>
    <lineage>
        <taxon>Bacteria</taxon>
        <taxon>Pseudomonadati</taxon>
        <taxon>Planctomycetota</taxon>
        <taxon>Planctomycetia</taxon>
        <taxon>Gemmatales</taxon>
        <taxon>Gemmataceae</taxon>
        <taxon>Urbifossiella</taxon>
    </lineage>
</organism>
<dbReference type="Gene3D" id="1.10.10.10">
    <property type="entry name" value="Winged helix-like DNA-binding domain superfamily/Winged helix DNA-binding domain"/>
    <property type="match status" value="1"/>
</dbReference>
<dbReference type="RefSeq" id="WP_145235630.1">
    <property type="nucleotide sequence ID" value="NZ_CP036273.1"/>
</dbReference>
<dbReference type="GO" id="GO:0006352">
    <property type="term" value="P:DNA-templated transcription initiation"/>
    <property type="evidence" value="ECO:0007669"/>
    <property type="project" value="InterPro"/>
</dbReference>
<keyword evidence="5" id="KW-0804">Transcription</keyword>
<proteinExistence type="inferred from homology"/>
<dbReference type="PANTHER" id="PTHR43133:SF8">
    <property type="entry name" value="RNA POLYMERASE SIGMA FACTOR HI_1459-RELATED"/>
    <property type="match status" value="1"/>
</dbReference>
<comment type="similarity">
    <text evidence="1">Belongs to the sigma-70 factor family. ECF subfamily.</text>
</comment>
<dbReference type="GO" id="GO:0016987">
    <property type="term" value="F:sigma factor activity"/>
    <property type="evidence" value="ECO:0007669"/>
    <property type="project" value="UniProtKB-KW"/>
</dbReference>
<evidence type="ECO:0000256" key="2">
    <source>
        <dbReference type="ARBA" id="ARBA00023015"/>
    </source>
</evidence>
<dbReference type="CDD" id="cd06171">
    <property type="entry name" value="Sigma70_r4"/>
    <property type="match status" value="1"/>
</dbReference>
<dbReference type="PANTHER" id="PTHR43133">
    <property type="entry name" value="RNA POLYMERASE ECF-TYPE SIGMA FACTO"/>
    <property type="match status" value="1"/>
</dbReference>
<gene>
    <name evidence="7" type="primary">cnrH_1</name>
    <name evidence="7" type="ORF">ETAA1_14600</name>
</gene>
<evidence type="ECO:0000313" key="8">
    <source>
        <dbReference type="Proteomes" id="UP000319576"/>
    </source>
</evidence>
<evidence type="ECO:0000256" key="3">
    <source>
        <dbReference type="ARBA" id="ARBA00023082"/>
    </source>
</evidence>
<dbReference type="InterPro" id="IPR039425">
    <property type="entry name" value="RNA_pol_sigma-70-like"/>
</dbReference>
<reference evidence="7 8" key="1">
    <citation type="submission" date="2019-02" db="EMBL/GenBank/DDBJ databases">
        <title>Deep-cultivation of Planctomycetes and their phenomic and genomic characterization uncovers novel biology.</title>
        <authorList>
            <person name="Wiegand S."/>
            <person name="Jogler M."/>
            <person name="Boedeker C."/>
            <person name="Pinto D."/>
            <person name="Vollmers J."/>
            <person name="Rivas-Marin E."/>
            <person name="Kohn T."/>
            <person name="Peeters S.H."/>
            <person name="Heuer A."/>
            <person name="Rast P."/>
            <person name="Oberbeckmann S."/>
            <person name="Bunk B."/>
            <person name="Jeske O."/>
            <person name="Meyerdierks A."/>
            <person name="Storesund J.E."/>
            <person name="Kallscheuer N."/>
            <person name="Luecker S."/>
            <person name="Lage O.M."/>
            <person name="Pohl T."/>
            <person name="Merkel B.J."/>
            <person name="Hornburger P."/>
            <person name="Mueller R.-W."/>
            <person name="Bruemmer F."/>
            <person name="Labrenz M."/>
            <person name="Spormann A.M."/>
            <person name="Op den Camp H."/>
            <person name="Overmann J."/>
            <person name="Amann R."/>
            <person name="Jetten M.S.M."/>
            <person name="Mascher T."/>
            <person name="Medema M.H."/>
            <person name="Devos D.P."/>
            <person name="Kaster A.-K."/>
            <person name="Ovreas L."/>
            <person name="Rohde M."/>
            <person name="Galperin M.Y."/>
            <person name="Jogler C."/>
        </authorList>
    </citation>
    <scope>NUCLEOTIDE SEQUENCE [LARGE SCALE GENOMIC DNA]</scope>
    <source>
        <strain evidence="7 8">ETA_A1</strain>
    </source>
</reference>
<dbReference type="Pfam" id="PF08281">
    <property type="entry name" value="Sigma70_r4_2"/>
    <property type="match status" value="1"/>
</dbReference>
<evidence type="ECO:0000259" key="6">
    <source>
        <dbReference type="Pfam" id="PF08281"/>
    </source>
</evidence>
<protein>
    <submittedName>
        <fullName evidence="7">RNA polymerase sigma factor CnrH</fullName>
    </submittedName>
</protein>
<dbReference type="EMBL" id="CP036273">
    <property type="protein sequence ID" value="QDU19531.1"/>
    <property type="molecule type" value="Genomic_DNA"/>
</dbReference>
<evidence type="ECO:0000256" key="4">
    <source>
        <dbReference type="ARBA" id="ARBA00023125"/>
    </source>
</evidence>
<keyword evidence="2" id="KW-0805">Transcription regulation</keyword>
<dbReference type="SUPFAM" id="SSF88659">
    <property type="entry name" value="Sigma3 and sigma4 domains of RNA polymerase sigma factors"/>
    <property type="match status" value="1"/>
</dbReference>
<dbReference type="InterPro" id="IPR013249">
    <property type="entry name" value="RNA_pol_sigma70_r4_t2"/>
</dbReference>
<keyword evidence="4" id="KW-0238">DNA-binding</keyword>
<accession>A0A517XPT7</accession>
<sequence>MAAAHPQPDSGDTLGLLGRVEAGDAAAAGELLARHRPALVAFVGGRLDPAVRTRVDASDVAQEALAEMARRLPDFLERRPMPFHLWARKTAYERLLKIRRAHRADCRDVGREEGGLAPSAVALARSLAAPEPTASEAAEAREVADQVAAAVKGLAEADREILVLRHVDGLSHVEAGLLLGVDPAAARQRYGRALFRLQRALRESGVLEKCDE</sequence>
<dbReference type="KEGG" id="uli:ETAA1_14600"/>
<evidence type="ECO:0000256" key="5">
    <source>
        <dbReference type="ARBA" id="ARBA00023163"/>
    </source>
</evidence>
<dbReference type="InterPro" id="IPR013324">
    <property type="entry name" value="RNA_pol_sigma_r3/r4-like"/>
</dbReference>
<dbReference type="InterPro" id="IPR036388">
    <property type="entry name" value="WH-like_DNA-bd_sf"/>
</dbReference>
<dbReference type="AlphaFoldDB" id="A0A517XPT7"/>
<dbReference type="NCBIfam" id="TIGR02937">
    <property type="entry name" value="sigma70-ECF"/>
    <property type="match status" value="1"/>
</dbReference>
<evidence type="ECO:0000256" key="1">
    <source>
        <dbReference type="ARBA" id="ARBA00010641"/>
    </source>
</evidence>
<dbReference type="GO" id="GO:0003677">
    <property type="term" value="F:DNA binding"/>
    <property type="evidence" value="ECO:0007669"/>
    <property type="project" value="UniProtKB-KW"/>
</dbReference>
<dbReference type="InterPro" id="IPR014284">
    <property type="entry name" value="RNA_pol_sigma-70_dom"/>
</dbReference>
<keyword evidence="3" id="KW-0731">Sigma factor</keyword>
<dbReference type="OrthoDB" id="276109at2"/>
<keyword evidence="8" id="KW-1185">Reference proteome</keyword>
<dbReference type="SUPFAM" id="SSF88946">
    <property type="entry name" value="Sigma2 domain of RNA polymerase sigma factors"/>
    <property type="match status" value="1"/>
</dbReference>
<dbReference type="InterPro" id="IPR013325">
    <property type="entry name" value="RNA_pol_sigma_r2"/>
</dbReference>
<dbReference type="Proteomes" id="UP000319576">
    <property type="component" value="Chromosome"/>
</dbReference>